<dbReference type="AlphaFoldDB" id="A0A8J6JHM9"/>
<dbReference type="InterPro" id="IPR050204">
    <property type="entry name" value="AraC_XylS_family_regulators"/>
</dbReference>
<dbReference type="Pfam" id="PF12833">
    <property type="entry name" value="HTH_18"/>
    <property type="match status" value="1"/>
</dbReference>
<dbReference type="PROSITE" id="PS01124">
    <property type="entry name" value="HTH_ARAC_FAMILY_2"/>
    <property type="match status" value="1"/>
</dbReference>
<dbReference type="InterPro" id="IPR020449">
    <property type="entry name" value="Tscrpt_reg_AraC-type_HTH"/>
</dbReference>
<dbReference type="SUPFAM" id="SSF46689">
    <property type="entry name" value="Homeodomain-like"/>
    <property type="match status" value="1"/>
</dbReference>
<protein>
    <submittedName>
        <fullName evidence="6">AraC family transcriptional regulator</fullName>
    </submittedName>
</protein>
<dbReference type="Gene3D" id="1.10.10.60">
    <property type="entry name" value="Homeodomain-like"/>
    <property type="match status" value="1"/>
</dbReference>
<keyword evidence="2" id="KW-0238">DNA-binding</keyword>
<dbReference type="InterPro" id="IPR018060">
    <property type="entry name" value="HTH_AraC"/>
</dbReference>
<reference evidence="6" key="1">
    <citation type="submission" date="2020-08" db="EMBL/GenBank/DDBJ databases">
        <title>Genome public.</title>
        <authorList>
            <person name="Liu C."/>
            <person name="Sun Q."/>
        </authorList>
    </citation>
    <scope>NUCLEOTIDE SEQUENCE</scope>
    <source>
        <strain evidence="6">NSJ-52</strain>
    </source>
</reference>
<evidence type="ECO:0000313" key="6">
    <source>
        <dbReference type="EMBL" id="MBC5736298.1"/>
    </source>
</evidence>
<dbReference type="InterPro" id="IPR014710">
    <property type="entry name" value="RmlC-like_jellyroll"/>
</dbReference>
<evidence type="ECO:0000256" key="2">
    <source>
        <dbReference type="ARBA" id="ARBA00023125"/>
    </source>
</evidence>
<dbReference type="SMART" id="SM00342">
    <property type="entry name" value="HTH_ARAC"/>
    <property type="match status" value="1"/>
</dbReference>
<name>A0A8J6JHM9_9FIRM</name>
<dbReference type="SUPFAM" id="SSF51215">
    <property type="entry name" value="Regulatory protein AraC"/>
    <property type="match status" value="1"/>
</dbReference>
<dbReference type="InterPro" id="IPR009057">
    <property type="entry name" value="Homeodomain-like_sf"/>
</dbReference>
<accession>A0A8J6JHM9</accession>
<sequence>MRYENRLSQRYHVLQRRNIGCRPNLHRDLELVYVCRGRCLLHTGGRAWPMGAGCLALLFPNQVHFFEDQGENECYLLVCSPDEFPEYQGVFQNQMPEVPVADCAGAELPALFRRLLELAQEVKGDGDPFRRGRLRGYALALLSTALPLFQMTAVGTGASTVRRLLDYCDANYMQPITLEQAARALGLSPYRICHICEERLHVSFHRFLCALRLERAKDLLSSTGDTVTQIGYGVGFGSLRAFNRQFRAYTGMTPTDYRVQCSRR</sequence>
<dbReference type="Proteomes" id="UP000607645">
    <property type="component" value="Unassembled WGS sequence"/>
</dbReference>
<dbReference type="RefSeq" id="WP_186918636.1">
    <property type="nucleotide sequence ID" value="NZ_JACOPQ010000003.1"/>
</dbReference>
<evidence type="ECO:0000256" key="1">
    <source>
        <dbReference type="ARBA" id="ARBA00023015"/>
    </source>
</evidence>
<evidence type="ECO:0000256" key="3">
    <source>
        <dbReference type="ARBA" id="ARBA00023159"/>
    </source>
</evidence>
<dbReference type="Pfam" id="PF02311">
    <property type="entry name" value="AraC_binding"/>
    <property type="match status" value="1"/>
</dbReference>
<organism evidence="6 7">
    <name type="scientific">Lawsonibacter faecis</name>
    <dbReference type="NCBI Taxonomy" id="2763052"/>
    <lineage>
        <taxon>Bacteria</taxon>
        <taxon>Bacillati</taxon>
        <taxon>Bacillota</taxon>
        <taxon>Clostridia</taxon>
        <taxon>Eubacteriales</taxon>
        <taxon>Oscillospiraceae</taxon>
        <taxon>Lawsonibacter</taxon>
    </lineage>
</organism>
<proteinExistence type="predicted"/>
<dbReference type="GO" id="GO:0043565">
    <property type="term" value="F:sequence-specific DNA binding"/>
    <property type="evidence" value="ECO:0007669"/>
    <property type="project" value="InterPro"/>
</dbReference>
<dbReference type="InterPro" id="IPR037923">
    <property type="entry name" value="HTH-like"/>
</dbReference>
<gene>
    <name evidence="6" type="ORF">H8S62_04645</name>
</gene>
<dbReference type="PRINTS" id="PR00032">
    <property type="entry name" value="HTHARAC"/>
</dbReference>
<dbReference type="EMBL" id="JACOPQ010000003">
    <property type="protein sequence ID" value="MBC5736298.1"/>
    <property type="molecule type" value="Genomic_DNA"/>
</dbReference>
<dbReference type="InterPro" id="IPR018062">
    <property type="entry name" value="HTH_AraC-typ_CS"/>
</dbReference>
<dbReference type="InterPro" id="IPR003313">
    <property type="entry name" value="AraC-bd"/>
</dbReference>
<keyword evidence="3" id="KW-0010">Activator</keyword>
<dbReference type="PROSITE" id="PS00041">
    <property type="entry name" value="HTH_ARAC_FAMILY_1"/>
    <property type="match status" value="1"/>
</dbReference>
<feature type="domain" description="HTH araC/xylS-type" evidence="5">
    <location>
        <begin position="162"/>
        <end position="260"/>
    </location>
</feature>
<evidence type="ECO:0000259" key="5">
    <source>
        <dbReference type="PROSITE" id="PS01124"/>
    </source>
</evidence>
<evidence type="ECO:0000256" key="4">
    <source>
        <dbReference type="ARBA" id="ARBA00023163"/>
    </source>
</evidence>
<dbReference type="GO" id="GO:0003700">
    <property type="term" value="F:DNA-binding transcription factor activity"/>
    <property type="evidence" value="ECO:0007669"/>
    <property type="project" value="InterPro"/>
</dbReference>
<evidence type="ECO:0000313" key="7">
    <source>
        <dbReference type="Proteomes" id="UP000607645"/>
    </source>
</evidence>
<keyword evidence="4" id="KW-0804">Transcription</keyword>
<dbReference type="Gene3D" id="2.60.120.10">
    <property type="entry name" value="Jelly Rolls"/>
    <property type="match status" value="1"/>
</dbReference>
<keyword evidence="1" id="KW-0805">Transcription regulation</keyword>
<dbReference type="PANTHER" id="PTHR46796">
    <property type="entry name" value="HTH-TYPE TRANSCRIPTIONAL ACTIVATOR RHAS-RELATED"/>
    <property type="match status" value="1"/>
</dbReference>
<comment type="caution">
    <text evidence="6">The sequence shown here is derived from an EMBL/GenBank/DDBJ whole genome shotgun (WGS) entry which is preliminary data.</text>
</comment>
<keyword evidence="7" id="KW-1185">Reference proteome</keyword>